<feature type="binding site" evidence="6">
    <location>
        <position position="361"/>
    </location>
    <ligand>
        <name>Mn(2+)</name>
        <dbReference type="ChEBI" id="CHEBI:29035"/>
        <label>2</label>
    </ligand>
</feature>
<dbReference type="GO" id="GO:0043094">
    <property type="term" value="P:metabolic compound salvage"/>
    <property type="evidence" value="ECO:0007669"/>
    <property type="project" value="UniProtKB-UniRule"/>
</dbReference>
<dbReference type="PANTHER" id="PTHR21110">
    <property type="entry name" value="PHOSPHOPENTOMUTASE"/>
    <property type="match status" value="1"/>
</dbReference>
<dbReference type="SUPFAM" id="SSF53649">
    <property type="entry name" value="Alkaline phosphatase-like"/>
    <property type="match status" value="1"/>
</dbReference>
<keyword evidence="2 6" id="KW-0963">Cytoplasm</keyword>
<keyword evidence="3 6" id="KW-0479">Metal-binding</keyword>
<evidence type="ECO:0000313" key="10">
    <source>
        <dbReference type="EMBL" id="SEO26382.1"/>
    </source>
</evidence>
<feature type="binding site" evidence="6">
    <location>
        <position position="35"/>
    </location>
    <ligand>
        <name>Mn(2+)</name>
        <dbReference type="ChEBI" id="CHEBI:29035"/>
        <label>1</label>
    </ligand>
</feature>
<dbReference type="InterPro" id="IPR006124">
    <property type="entry name" value="Metalloenzyme"/>
</dbReference>
<dbReference type="NCBIfam" id="NF003766">
    <property type="entry name" value="PRK05362.1"/>
    <property type="match status" value="1"/>
</dbReference>
<dbReference type="CDD" id="cd16009">
    <property type="entry name" value="PPM"/>
    <property type="match status" value="1"/>
</dbReference>
<dbReference type="GO" id="GO:0006015">
    <property type="term" value="P:5-phosphoribose 1-diphosphate biosynthetic process"/>
    <property type="evidence" value="ECO:0007669"/>
    <property type="project" value="UniProtKB-UniPathway"/>
</dbReference>
<dbReference type="InterPro" id="IPR017850">
    <property type="entry name" value="Alkaline_phosphatase_core_sf"/>
</dbReference>
<evidence type="ECO:0000256" key="4">
    <source>
        <dbReference type="ARBA" id="ARBA00023211"/>
    </source>
</evidence>
<dbReference type="PIRSF" id="PIRSF001491">
    <property type="entry name" value="Ppentomutase"/>
    <property type="match status" value="1"/>
</dbReference>
<reference evidence="9 12" key="2">
    <citation type="submission" date="2021-06" db="EMBL/GenBank/DDBJ databases">
        <title>Whole genome sequence of Paenibacillus sophorae DSM23020 for comparative genomics.</title>
        <authorList>
            <person name="Kim M.-J."/>
            <person name="Lee G."/>
            <person name="Shin J.-H."/>
        </authorList>
    </citation>
    <scope>NUCLEOTIDE SEQUENCE [LARGE SCALE GENOMIC DNA]</scope>
    <source>
        <strain evidence="9 12">DSM 23020</strain>
    </source>
</reference>
<organism evidence="10 11">
    <name type="scientific">Paenibacillus sophorae</name>
    <dbReference type="NCBI Taxonomy" id="1333845"/>
    <lineage>
        <taxon>Bacteria</taxon>
        <taxon>Bacillati</taxon>
        <taxon>Bacillota</taxon>
        <taxon>Bacilli</taxon>
        <taxon>Bacillales</taxon>
        <taxon>Paenibacillaceae</taxon>
        <taxon>Paenibacillus</taxon>
    </lineage>
</organism>
<evidence type="ECO:0000313" key="12">
    <source>
        <dbReference type="Proteomes" id="UP000683429"/>
    </source>
</evidence>
<dbReference type="FunFam" id="3.30.70.1250:FF:000001">
    <property type="entry name" value="Phosphopentomutase"/>
    <property type="match status" value="1"/>
</dbReference>
<dbReference type="GO" id="GO:0000287">
    <property type="term" value="F:magnesium ion binding"/>
    <property type="evidence" value="ECO:0007669"/>
    <property type="project" value="UniProtKB-UniRule"/>
</dbReference>
<dbReference type="GO" id="GO:0008973">
    <property type="term" value="F:phosphopentomutase activity"/>
    <property type="evidence" value="ECO:0007669"/>
    <property type="project" value="UniProtKB-UniRule"/>
</dbReference>
<feature type="binding site" evidence="6">
    <location>
        <position position="349"/>
    </location>
    <ligand>
        <name>Mn(2+)</name>
        <dbReference type="ChEBI" id="CHEBI:29035"/>
        <label>1</label>
    </ligand>
</feature>
<comment type="catalytic activity">
    <reaction evidence="6">
        <text>alpha-D-ribose 1-phosphate = D-ribose 5-phosphate</text>
        <dbReference type="Rhea" id="RHEA:18793"/>
        <dbReference type="ChEBI" id="CHEBI:57720"/>
        <dbReference type="ChEBI" id="CHEBI:78346"/>
        <dbReference type="EC" id="5.4.2.7"/>
    </reaction>
</comment>
<dbReference type="UniPathway" id="UPA00087">
    <property type="reaction ID" value="UER00173"/>
</dbReference>
<dbReference type="Gene3D" id="3.30.70.1250">
    <property type="entry name" value="Phosphopentomutase"/>
    <property type="match status" value="1"/>
</dbReference>
<dbReference type="InterPro" id="IPR024052">
    <property type="entry name" value="Phosphopentomutase_DeoB_cap_sf"/>
</dbReference>
<dbReference type="GO" id="GO:0005829">
    <property type="term" value="C:cytosol"/>
    <property type="evidence" value="ECO:0007669"/>
    <property type="project" value="TreeGrafter"/>
</dbReference>
<evidence type="ECO:0000256" key="7">
    <source>
        <dbReference type="NCBIfam" id="TIGR01696"/>
    </source>
</evidence>
<dbReference type="OrthoDB" id="9769930at2"/>
<evidence type="ECO:0000256" key="2">
    <source>
        <dbReference type="ARBA" id="ARBA00022490"/>
    </source>
</evidence>
<name>A0A1H8N9Z7_9BACL</name>
<comment type="catalytic activity">
    <reaction evidence="6">
        <text>2-deoxy-alpha-D-ribose 1-phosphate = 2-deoxy-D-ribose 5-phosphate</text>
        <dbReference type="Rhea" id="RHEA:27658"/>
        <dbReference type="ChEBI" id="CHEBI:57259"/>
        <dbReference type="ChEBI" id="CHEBI:62877"/>
        <dbReference type="EC" id="5.4.2.7"/>
    </reaction>
</comment>
<dbReference type="Proteomes" id="UP000683429">
    <property type="component" value="Chromosome"/>
</dbReference>
<evidence type="ECO:0000256" key="3">
    <source>
        <dbReference type="ARBA" id="ARBA00022723"/>
    </source>
</evidence>
<dbReference type="Proteomes" id="UP000198809">
    <property type="component" value="Unassembled WGS sequence"/>
</dbReference>
<keyword evidence="4 6" id="KW-0464">Manganese</keyword>
<sequence length="414" mass="44838">MSFSGETYQSLPLLTLKGAWTKVSSFKRICFIVLDSVGIGEAPDAAGFGDAGAHTLGHILERNPGLKLPNMQRLGLANIAPLPPLEPASAPEAYYGKMQEVSVGKDTMTGHWELMGLKIETPFNTYPDGFPAELIQKFEAATGRKVLGNKPASGTEILVEYGEEQMKTGAWIVYTSADSVFQLAAHEEIIPLDELYHACHIARELTMAPEFSVGRVIARPYVGEPGSFTRTPNRHDYAVKPPEPTVMNALADIGKDVIAVGKINDIFTGEGVTASYPTKSNEHGIEVTIEQLREPFDGLLFTNLVDFDSLYGHRRDPEGYGRALEVFDKALPDIMSALGEDDLLIVSADHGNDPVHSGTDHTREYVPLLVYGPKLKTPSSLGVRATFSDVAATIAENFGAAAPQYGTSFLGELK</sequence>
<evidence type="ECO:0000256" key="6">
    <source>
        <dbReference type="HAMAP-Rule" id="MF_00740"/>
    </source>
</evidence>
<comment type="pathway">
    <text evidence="6">Carbohydrate degradation; 2-deoxy-D-ribose 1-phosphate degradation; D-glyceraldehyde 3-phosphate and acetaldehyde from 2-deoxy-alpha-D-ribose 1-phosphate: step 1/2.</text>
</comment>
<protein>
    <recommendedName>
        <fullName evidence="6 7">Phosphopentomutase</fullName>
        <ecNumber evidence="6 7">5.4.2.7</ecNumber>
    </recommendedName>
    <alternativeName>
        <fullName evidence="6">Phosphodeoxyribomutase</fullName>
    </alternativeName>
</protein>
<comment type="function">
    <text evidence="6">Isomerase that catalyzes the conversion of deoxy-ribose 1-phosphate (dRib-1-P) and ribose 1-phosphate (Rib-1-P) to deoxy-ribose 5-phosphate (dRib-5-P) and ribose 5-phosphate (Rib-5-P), respectively.</text>
</comment>
<feature type="binding site" evidence="6">
    <location>
        <position position="308"/>
    </location>
    <ligand>
        <name>Mn(2+)</name>
        <dbReference type="ChEBI" id="CHEBI:29035"/>
        <label>2</label>
    </ligand>
</feature>
<reference evidence="10 11" key="1">
    <citation type="submission" date="2016-10" db="EMBL/GenBank/DDBJ databases">
        <authorList>
            <person name="de Groot N.N."/>
        </authorList>
    </citation>
    <scope>NUCLEOTIDE SEQUENCE [LARGE SCALE GENOMIC DNA]</scope>
    <source>
        <strain evidence="10 11">CGMCC 1.10238</strain>
    </source>
</reference>
<comment type="similarity">
    <text evidence="1 6">Belongs to the phosphopentomutase family.</text>
</comment>
<dbReference type="GO" id="GO:0030145">
    <property type="term" value="F:manganese ion binding"/>
    <property type="evidence" value="ECO:0007669"/>
    <property type="project" value="UniProtKB-UniRule"/>
</dbReference>
<dbReference type="Pfam" id="PF01676">
    <property type="entry name" value="Metalloenzyme"/>
    <property type="match status" value="1"/>
</dbReference>
<comment type="subcellular location">
    <subcellularLocation>
        <location evidence="6">Cytoplasm</location>
    </subcellularLocation>
</comment>
<dbReference type="GO" id="GO:0009117">
    <property type="term" value="P:nucleotide metabolic process"/>
    <property type="evidence" value="ECO:0007669"/>
    <property type="project" value="UniProtKB-UniRule"/>
</dbReference>
<feature type="binding site" evidence="6">
    <location>
        <position position="350"/>
    </location>
    <ligand>
        <name>Mn(2+)</name>
        <dbReference type="ChEBI" id="CHEBI:29035"/>
        <label>1</label>
    </ligand>
</feature>
<feature type="domain" description="Metalloenzyme" evidence="8">
    <location>
        <begin position="27"/>
        <end position="400"/>
    </location>
</feature>
<dbReference type="EC" id="5.4.2.7" evidence="6 7"/>
<dbReference type="EMBL" id="FODH01000006">
    <property type="protein sequence ID" value="SEO26382.1"/>
    <property type="molecule type" value="Genomic_DNA"/>
</dbReference>
<accession>A0A1H8N9Z7</accession>
<dbReference type="EMBL" id="CP076607">
    <property type="protein sequence ID" value="QWU14717.1"/>
    <property type="molecule type" value="Genomic_DNA"/>
</dbReference>
<dbReference type="HAMAP" id="MF_00740">
    <property type="entry name" value="Phosphopentomut"/>
    <property type="match status" value="1"/>
</dbReference>
<dbReference type="PANTHER" id="PTHR21110:SF0">
    <property type="entry name" value="PHOSPHOPENTOMUTASE"/>
    <property type="match status" value="1"/>
</dbReference>
<evidence type="ECO:0000256" key="1">
    <source>
        <dbReference type="ARBA" id="ARBA00010373"/>
    </source>
</evidence>
<evidence type="ECO:0000256" key="5">
    <source>
        <dbReference type="ARBA" id="ARBA00023235"/>
    </source>
</evidence>
<dbReference type="NCBIfam" id="TIGR01696">
    <property type="entry name" value="deoB"/>
    <property type="match status" value="1"/>
</dbReference>
<feature type="binding site" evidence="6">
    <location>
        <position position="313"/>
    </location>
    <ligand>
        <name>Mn(2+)</name>
        <dbReference type="ChEBI" id="CHEBI:29035"/>
        <label>2</label>
    </ligand>
</feature>
<proteinExistence type="inferred from homology"/>
<dbReference type="Gene3D" id="3.40.720.10">
    <property type="entry name" value="Alkaline Phosphatase, subunit A"/>
    <property type="match status" value="1"/>
</dbReference>
<dbReference type="STRING" id="1333845.SAMN04487895_106127"/>
<dbReference type="SUPFAM" id="SSF143856">
    <property type="entry name" value="DeoB insert domain-like"/>
    <property type="match status" value="1"/>
</dbReference>
<evidence type="ECO:0000313" key="11">
    <source>
        <dbReference type="Proteomes" id="UP000198809"/>
    </source>
</evidence>
<keyword evidence="5 6" id="KW-0413">Isomerase</keyword>
<gene>
    <name evidence="6 9" type="primary">deoB</name>
    <name evidence="9" type="ORF">KP014_22750</name>
    <name evidence="10" type="ORF">SAMN04487895_106127</name>
</gene>
<evidence type="ECO:0000313" key="9">
    <source>
        <dbReference type="EMBL" id="QWU14717.1"/>
    </source>
</evidence>
<dbReference type="AlphaFoldDB" id="A0A1H8N9Z7"/>
<keyword evidence="12" id="KW-1185">Reference proteome</keyword>
<dbReference type="GO" id="GO:0006018">
    <property type="term" value="P:2-deoxyribose 1-phosphate catabolic process"/>
    <property type="evidence" value="ECO:0007669"/>
    <property type="project" value="UniProtKB-UniRule"/>
</dbReference>
<comment type="cofactor">
    <cofactor evidence="6">
        <name>Mn(2+)</name>
        <dbReference type="ChEBI" id="CHEBI:29035"/>
    </cofactor>
    <text evidence="6">Binds 2 manganese ions.</text>
</comment>
<evidence type="ECO:0000259" key="8">
    <source>
        <dbReference type="Pfam" id="PF01676"/>
    </source>
</evidence>
<dbReference type="InterPro" id="IPR010045">
    <property type="entry name" value="DeoB"/>
</dbReference>